<evidence type="ECO:0000313" key="2">
    <source>
        <dbReference type="EMBL" id="CAF3710230.1"/>
    </source>
</evidence>
<sequence>MYVFISNNTHGTNSSLFRDDSLNGGVTNPDGVELKFIIFIQHRLRTSKIGRVLKNLLNESIFYFFTTQHHTTTPTYTTSCSEDGTCTILLCIVILTASCIEAGPVAYGICQAGCAAVVVACYAAAGAVFGTVTAGAATAPAILACNVAFGKCSVACAAIALTPTP</sequence>
<organism evidence="1 3">
    <name type="scientific">Rotaria sordida</name>
    <dbReference type="NCBI Taxonomy" id="392033"/>
    <lineage>
        <taxon>Eukaryota</taxon>
        <taxon>Metazoa</taxon>
        <taxon>Spiralia</taxon>
        <taxon>Gnathifera</taxon>
        <taxon>Rotifera</taxon>
        <taxon>Eurotatoria</taxon>
        <taxon>Bdelloidea</taxon>
        <taxon>Philodinida</taxon>
        <taxon>Philodinidae</taxon>
        <taxon>Rotaria</taxon>
    </lineage>
</organism>
<comment type="caution">
    <text evidence="1">The sequence shown here is derived from an EMBL/GenBank/DDBJ whole genome shotgun (WGS) entry which is preliminary data.</text>
</comment>
<accession>A0A814CVF9</accession>
<protein>
    <submittedName>
        <fullName evidence="1">Uncharacterized protein</fullName>
    </submittedName>
</protein>
<name>A0A814CVF9_9BILA</name>
<dbReference type="Proteomes" id="UP000663889">
    <property type="component" value="Unassembled WGS sequence"/>
</dbReference>
<proteinExistence type="predicted"/>
<dbReference type="AlphaFoldDB" id="A0A814CVF9"/>
<dbReference type="Proteomes" id="UP000663874">
    <property type="component" value="Unassembled WGS sequence"/>
</dbReference>
<dbReference type="EMBL" id="CAJNOU010000293">
    <property type="protein sequence ID" value="CAF0948562.1"/>
    <property type="molecule type" value="Genomic_DNA"/>
</dbReference>
<evidence type="ECO:0000313" key="1">
    <source>
        <dbReference type="EMBL" id="CAF0948562.1"/>
    </source>
</evidence>
<gene>
    <name evidence="2" type="ORF">FNK824_LOCUS9768</name>
    <name evidence="1" type="ORF">SEV965_LOCUS8121</name>
</gene>
<dbReference type="EMBL" id="CAJOBE010001049">
    <property type="protein sequence ID" value="CAF3710230.1"/>
    <property type="molecule type" value="Genomic_DNA"/>
</dbReference>
<dbReference type="PANTHER" id="PTHR37475">
    <property type="entry name" value="ZYGOTE-SPECIFIC CLASS V COPY B GENE PROTEIN"/>
    <property type="match status" value="1"/>
</dbReference>
<reference evidence="1" key="1">
    <citation type="submission" date="2021-02" db="EMBL/GenBank/DDBJ databases">
        <authorList>
            <person name="Nowell W R."/>
        </authorList>
    </citation>
    <scope>NUCLEOTIDE SEQUENCE</scope>
</reference>
<evidence type="ECO:0000313" key="3">
    <source>
        <dbReference type="Proteomes" id="UP000663889"/>
    </source>
</evidence>
<dbReference type="PANTHER" id="PTHR37475:SF1">
    <property type="entry name" value="ZYGOTE-SPECIFIC PROTEIN"/>
    <property type="match status" value="1"/>
</dbReference>